<organism evidence="3">
    <name type="scientific">Culex pipiens</name>
    <name type="common">House mosquito</name>
    <dbReference type="NCBI Taxonomy" id="7175"/>
    <lineage>
        <taxon>Eukaryota</taxon>
        <taxon>Metazoa</taxon>
        <taxon>Ecdysozoa</taxon>
        <taxon>Arthropoda</taxon>
        <taxon>Hexapoda</taxon>
        <taxon>Insecta</taxon>
        <taxon>Pterygota</taxon>
        <taxon>Neoptera</taxon>
        <taxon>Endopterygota</taxon>
        <taxon>Diptera</taxon>
        <taxon>Nematocera</taxon>
        <taxon>Culicoidea</taxon>
        <taxon>Culicidae</taxon>
        <taxon>Culicinae</taxon>
        <taxon>Culicini</taxon>
        <taxon>Culex</taxon>
        <taxon>Culex</taxon>
    </lineage>
</organism>
<feature type="domain" description="DUF4773" evidence="2">
    <location>
        <begin position="300"/>
        <end position="410"/>
    </location>
</feature>
<name>A0A8D8FQ15_CULPI</name>
<reference evidence="3" key="1">
    <citation type="submission" date="2021-05" db="EMBL/GenBank/DDBJ databases">
        <authorList>
            <person name="Alioto T."/>
            <person name="Alioto T."/>
            <person name="Gomez Garrido J."/>
        </authorList>
    </citation>
    <scope>NUCLEOTIDE SEQUENCE</scope>
</reference>
<dbReference type="Pfam" id="PF15998">
    <property type="entry name" value="DUF4773"/>
    <property type="match status" value="1"/>
</dbReference>
<dbReference type="AlphaFoldDB" id="A0A8D8FQ15"/>
<sequence>METAYDTNAENNVCEIETSHFKTYDTNHEYTNPEVVKDSFLEDENKVANPMDLLNSNINADFKIDQTTSDLLETKHRFDDDFGPETDVDAVDDANVAKTPNMLLEDHAFSSEVSNGVKPFSLENKIIEHLSGQHKEFLSNTNPFNDDQFDEYNGQQQSVKDELMDETGVAKCEIDSELVVDNKIIDALESLGITNGEKQTHDDEDKPLDSGLVNDSSSEAAGYTEKVDNSHEKYYTKMQNEDPFDNNSPITCDKQAVEEQGTTVARNSNESENDNALSKQLPPLPSNPLSGVTSFIKNGCQCVSGICSCCTGVFSLNGCMNLTYIPEDFAFDFRMLINNRVMYRNKIAGKNPKPVCINPPRLDFIEVCARFYDLHFIGRNMHVCLEMNGNFEGFELFSRQFNCLRMGDKGIKVLKPGEGSGLTRPPGLEAEIDAGTEDIDDYDEVLS</sequence>
<dbReference type="PANTHER" id="PTHR36299">
    <property type="entry name" value="AGAP008005-PA"/>
    <property type="match status" value="1"/>
</dbReference>
<feature type="region of interest" description="Disordered" evidence="1">
    <location>
        <begin position="260"/>
        <end position="283"/>
    </location>
</feature>
<feature type="compositionally biased region" description="Basic and acidic residues" evidence="1">
    <location>
        <begin position="198"/>
        <end position="208"/>
    </location>
</feature>
<dbReference type="EMBL" id="HBUE01083202">
    <property type="protein sequence ID" value="CAG6478468.1"/>
    <property type="molecule type" value="Transcribed_RNA"/>
</dbReference>
<feature type="compositionally biased region" description="Polar residues" evidence="1">
    <location>
        <begin position="260"/>
        <end position="278"/>
    </location>
</feature>
<dbReference type="EMBL" id="HBUE01083193">
    <property type="protein sequence ID" value="CAG6478464.1"/>
    <property type="molecule type" value="Transcribed_RNA"/>
</dbReference>
<dbReference type="InterPro" id="IPR031941">
    <property type="entry name" value="DUF4773"/>
</dbReference>
<evidence type="ECO:0000256" key="1">
    <source>
        <dbReference type="SAM" id="MobiDB-lite"/>
    </source>
</evidence>
<accession>A0A8D8FQ15</accession>
<dbReference type="PANTHER" id="PTHR36299:SF4">
    <property type="entry name" value="GH07892P-RELATED"/>
    <property type="match status" value="1"/>
</dbReference>
<feature type="region of interest" description="Disordered" evidence="1">
    <location>
        <begin position="195"/>
        <end position="228"/>
    </location>
</feature>
<protein>
    <submittedName>
        <fullName evidence="3">(northern house mosquito) hypothetical protein</fullName>
    </submittedName>
</protein>
<evidence type="ECO:0000313" key="3">
    <source>
        <dbReference type="EMBL" id="CAG6478468.1"/>
    </source>
</evidence>
<proteinExistence type="predicted"/>
<evidence type="ECO:0000259" key="2">
    <source>
        <dbReference type="Pfam" id="PF15998"/>
    </source>
</evidence>